<gene>
    <name evidence="2" type="ORF">EZS28_034884</name>
</gene>
<evidence type="ECO:0000256" key="1">
    <source>
        <dbReference type="SAM" id="MobiDB-lite"/>
    </source>
</evidence>
<comment type="caution">
    <text evidence="2">The sequence shown here is derived from an EMBL/GenBank/DDBJ whole genome shotgun (WGS) entry which is preliminary data.</text>
</comment>
<name>A0A5J4UG93_9EUKA</name>
<accession>A0A5J4UG93</accession>
<proteinExistence type="predicted"/>
<dbReference type="EMBL" id="SNRW01016220">
    <property type="protein sequence ID" value="KAA6369589.1"/>
    <property type="molecule type" value="Genomic_DNA"/>
</dbReference>
<dbReference type="AlphaFoldDB" id="A0A5J4UG93"/>
<protein>
    <submittedName>
        <fullName evidence="2">Uncharacterized protein</fullName>
    </submittedName>
</protein>
<evidence type="ECO:0000313" key="2">
    <source>
        <dbReference type="EMBL" id="KAA6369589.1"/>
    </source>
</evidence>
<sequence length="107" mass="12229">RQFKRSKSCGPKSSAKKVGRPNNQPKAQYAQEYMQKKQKYKPKSKQFDRISVAKVPYILQNIGQLETVQADPTITIEEADAGIQGYEGKVRQLRHYGGYDHNDLIES</sequence>
<feature type="non-terminal residue" evidence="2">
    <location>
        <position position="1"/>
    </location>
</feature>
<dbReference type="Proteomes" id="UP000324800">
    <property type="component" value="Unassembled WGS sequence"/>
</dbReference>
<organism evidence="2 3">
    <name type="scientific">Streblomastix strix</name>
    <dbReference type="NCBI Taxonomy" id="222440"/>
    <lineage>
        <taxon>Eukaryota</taxon>
        <taxon>Metamonada</taxon>
        <taxon>Preaxostyla</taxon>
        <taxon>Oxymonadida</taxon>
        <taxon>Streblomastigidae</taxon>
        <taxon>Streblomastix</taxon>
    </lineage>
</organism>
<reference evidence="2 3" key="1">
    <citation type="submission" date="2019-03" db="EMBL/GenBank/DDBJ databases">
        <title>Single cell metagenomics reveals metabolic interactions within the superorganism composed of flagellate Streblomastix strix and complex community of Bacteroidetes bacteria on its surface.</title>
        <authorList>
            <person name="Treitli S.C."/>
            <person name="Kolisko M."/>
            <person name="Husnik F."/>
            <person name="Keeling P."/>
            <person name="Hampl V."/>
        </authorList>
    </citation>
    <scope>NUCLEOTIDE SEQUENCE [LARGE SCALE GENOMIC DNA]</scope>
    <source>
        <strain evidence="2">ST1C</strain>
    </source>
</reference>
<feature type="region of interest" description="Disordered" evidence="1">
    <location>
        <begin position="1"/>
        <end position="26"/>
    </location>
</feature>
<evidence type="ECO:0000313" key="3">
    <source>
        <dbReference type="Proteomes" id="UP000324800"/>
    </source>
</evidence>